<dbReference type="Gene3D" id="2.30.110.10">
    <property type="entry name" value="Electron Transport, Fmn-binding Protein, Chain A"/>
    <property type="match status" value="1"/>
</dbReference>
<proteinExistence type="inferred from homology"/>
<sequence>MTTLDTADEPVAAVDPARLRSVLGNFCTGVTVITAHDGDRPYGFACQSVTSLSLDPPYISFCPAKSSTSWPAMRSAGRVCVNVLAGDQQELCGRFATSGGDKFSGAVWSHGGNGAPALHGVLARIEAELAFEHAAGDHTIAVCHVTDLVAERDVHPLLFFRGGFGSFASADESVRFGA</sequence>
<evidence type="ECO:0000313" key="4">
    <source>
        <dbReference type="EMBL" id="GAA4804264.1"/>
    </source>
</evidence>
<keyword evidence="2" id="KW-0560">Oxidoreductase</keyword>
<gene>
    <name evidence="4" type="ORF">GCM10023353_03450</name>
</gene>
<dbReference type="Pfam" id="PF01613">
    <property type="entry name" value="Flavin_Reduct"/>
    <property type="match status" value="1"/>
</dbReference>
<reference evidence="5" key="1">
    <citation type="journal article" date="2019" name="Int. J. Syst. Evol. Microbiol.">
        <title>The Global Catalogue of Microorganisms (GCM) 10K type strain sequencing project: providing services to taxonomists for standard genome sequencing and annotation.</title>
        <authorList>
            <consortium name="The Broad Institute Genomics Platform"/>
            <consortium name="The Broad Institute Genome Sequencing Center for Infectious Disease"/>
            <person name="Wu L."/>
            <person name="Ma J."/>
        </authorList>
    </citation>
    <scope>NUCLEOTIDE SEQUENCE [LARGE SCALE GENOMIC DNA]</scope>
    <source>
        <strain evidence="5">JCM 18542</strain>
    </source>
</reference>
<dbReference type="PANTHER" id="PTHR30466">
    <property type="entry name" value="FLAVIN REDUCTASE"/>
    <property type="match status" value="1"/>
</dbReference>
<evidence type="ECO:0000259" key="3">
    <source>
        <dbReference type="SMART" id="SM00903"/>
    </source>
</evidence>
<comment type="similarity">
    <text evidence="1">Belongs to the non-flavoprotein flavin reductase family.</text>
</comment>
<evidence type="ECO:0000313" key="5">
    <source>
        <dbReference type="Proteomes" id="UP001500839"/>
    </source>
</evidence>
<accession>A0ABP9C3X6</accession>
<dbReference type="EMBL" id="BAABKQ010000001">
    <property type="protein sequence ID" value="GAA4804264.1"/>
    <property type="molecule type" value="Genomic_DNA"/>
</dbReference>
<feature type="domain" description="Flavin reductase like" evidence="3">
    <location>
        <begin position="23"/>
        <end position="166"/>
    </location>
</feature>
<dbReference type="InterPro" id="IPR050268">
    <property type="entry name" value="NADH-dep_flavin_reductase"/>
</dbReference>
<keyword evidence="5" id="KW-1185">Reference proteome</keyword>
<dbReference type="PANTHER" id="PTHR30466:SF11">
    <property type="entry name" value="FLAVIN-DEPENDENT MONOOXYGENASE, REDUCTASE SUBUNIT HSAB"/>
    <property type="match status" value="1"/>
</dbReference>
<dbReference type="Proteomes" id="UP001500839">
    <property type="component" value="Unassembled WGS sequence"/>
</dbReference>
<organism evidence="4 5">
    <name type="scientific">Tomitella cavernea</name>
    <dbReference type="NCBI Taxonomy" id="1387982"/>
    <lineage>
        <taxon>Bacteria</taxon>
        <taxon>Bacillati</taxon>
        <taxon>Actinomycetota</taxon>
        <taxon>Actinomycetes</taxon>
        <taxon>Mycobacteriales</taxon>
        <taxon>Tomitella</taxon>
    </lineage>
</organism>
<name>A0ABP9C3X6_9ACTN</name>
<dbReference type="InterPro" id="IPR002563">
    <property type="entry name" value="Flavin_Rdtase-like_dom"/>
</dbReference>
<evidence type="ECO:0000256" key="1">
    <source>
        <dbReference type="ARBA" id="ARBA00008898"/>
    </source>
</evidence>
<protein>
    <submittedName>
        <fullName evidence="4">Flavin reductase family protein</fullName>
    </submittedName>
</protein>
<dbReference type="SUPFAM" id="SSF50475">
    <property type="entry name" value="FMN-binding split barrel"/>
    <property type="match status" value="1"/>
</dbReference>
<dbReference type="SMART" id="SM00903">
    <property type="entry name" value="Flavin_Reduct"/>
    <property type="match status" value="1"/>
</dbReference>
<evidence type="ECO:0000256" key="2">
    <source>
        <dbReference type="ARBA" id="ARBA00023002"/>
    </source>
</evidence>
<dbReference type="InterPro" id="IPR012349">
    <property type="entry name" value="Split_barrel_FMN-bd"/>
</dbReference>
<comment type="caution">
    <text evidence="4">The sequence shown here is derived from an EMBL/GenBank/DDBJ whole genome shotgun (WGS) entry which is preliminary data.</text>
</comment>
<dbReference type="RefSeq" id="WP_200174867.1">
    <property type="nucleotide sequence ID" value="NZ_BAABKQ010000001.1"/>
</dbReference>